<dbReference type="Proteomes" id="UP000077961">
    <property type="component" value="Unassembled WGS sequence"/>
</dbReference>
<dbReference type="AlphaFoldDB" id="A0A1A9NFL5"/>
<proteinExistence type="predicted"/>
<name>A0A1A9NFL5_9BURK</name>
<evidence type="ECO:0000313" key="1">
    <source>
        <dbReference type="EMBL" id="OAJ62183.1"/>
    </source>
</evidence>
<evidence type="ECO:0000313" key="4">
    <source>
        <dbReference type="Proteomes" id="UP000078116"/>
    </source>
</evidence>
<reference evidence="3 4" key="1">
    <citation type="submission" date="2016-04" db="EMBL/GenBank/DDBJ databases">
        <title>Reclassification of Paraburkholderia panaciterrae (Farh et al. 2015) Dobritsa &amp; Samadpour 2016 as a later homotypic synonym of Paraburkholderia ginsengiterrae (Farh et al. 2015) Dobritsa &amp; Samadpour 2016.</title>
        <authorList>
            <person name="Dobritsa A.P."/>
            <person name="Kutumbaka K."/>
            <person name="Samadpour M."/>
        </authorList>
    </citation>
    <scope>NUCLEOTIDE SEQUENCE [LARGE SCALE GENOMIC DNA]</scope>
    <source>
        <strain evidence="2 4">DCY85</strain>
        <strain evidence="1 3">DCY85-1</strain>
    </source>
</reference>
<dbReference type="Proteomes" id="UP000078116">
    <property type="component" value="Unassembled WGS sequence"/>
</dbReference>
<dbReference type="STRING" id="1462993.A6V36_21905"/>
<dbReference type="EMBL" id="LXJZ01000061">
    <property type="protein sequence ID" value="OAJ62183.1"/>
    <property type="molecule type" value="Genomic_DNA"/>
</dbReference>
<evidence type="ECO:0000313" key="3">
    <source>
        <dbReference type="Proteomes" id="UP000077961"/>
    </source>
</evidence>
<evidence type="ECO:0000313" key="2">
    <source>
        <dbReference type="EMBL" id="OAJ65456.1"/>
    </source>
</evidence>
<dbReference type="EMBL" id="LXKA01000033">
    <property type="protein sequence ID" value="OAJ65456.1"/>
    <property type="molecule type" value="Genomic_DNA"/>
</dbReference>
<protein>
    <submittedName>
        <fullName evidence="2">Uncharacterized protein</fullName>
    </submittedName>
</protein>
<accession>A0A1A9NFL5</accession>
<sequence length="77" mass="8567">MTEFIPAQATAELLLLDPRVSAQMPYRQVVTMVREFLPVRETLNHVSMRNGALRAGVRIEAVQPAACRTTNEETGGR</sequence>
<keyword evidence="3" id="KW-1185">Reference proteome</keyword>
<organism evidence="2 4">
    <name type="scientific">Paraburkholderia ginsengiterrae</name>
    <dbReference type="NCBI Taxonomy" id="1462993"/>
    <lineage>
        <taxon>Bacteria</taxon>
        <taxon>Pseudomonadati</taxon>
        <taxon>Pseudomonadota</taxon>
        <taxon>Betaproteobacteria</taxon>
        <taxon>Burkholderiales</taxon>
        <taxon>Burkholderiaceae</taxon>
        <taxon>Paraburkholderia</taxon>
    </lineage>
</organism>
<gene>
    <name evidence="1" type="ORF">A6V36_21905</name>
    <name evidence="2" type="ORF">A6V37_14530</name>
</gene>
<comment type="caution">
    <text evidence="2">The sequence shown here is derived from an EMBL/GenBank/DDBJ whole genome shotgun (WGS) entry which is preliminary data.</text>
</comment>